<evidence type="ECO:0000313" key="3">
    <source>
        <dbReference type="Proteomes" id="UP001501591"/>
    </source>
</evidence>
<protein>
    <submittedName>
        <fullName evidence="2">Uncharacterized protein</fullName>
    </submittedName>
</protein>
<evidence type="ECO:0000256" key="1">
    <source>
        <dbReference type="SAM" id="MobiDB-lite"/>
    </source>
</evidence>
<feature type="region of interest" description="Disordered" evidence="1">
    <location>
        <begin position="22"/>
        <end position="111"/>
    </location>
</feature>
<proteinExistence type="predicted"/>
<feature type="compositionally biased region" description="Low complexity" evidence="1">
    <location>
        <begin position="83"/>
        <end position="101"/>
    </location>
</feature>
<sequence length="111" mass="12103">MFVRATVRAAMVRSCRIGSRRRNWNGIHPASTARERTVRPIVGNELHPQMDPRETTRSTPAMMTESAVAPTKSKLPPDLTLGSRTTTATATISSSVTASMSQKTQRHPTAS</sequence>
<dbReference type="EMBL" id="BAABCP010000002">
    <property type="protein sequence ID" value="GAA3947057.1"/>
    <property type="molecule type" value="Genomic_DNA"/>
</dbReference>
<accession>A0ABP7NH77</accession>
<name>A0ABP7NH77_9MICO</name>
<comment type="caution">
    <text evidence="2">The sequence shown here is derived from an EMBL/GenBank/DDBJ whole genome shotgun (WGS) entry which is preliminary data.</text>
</comment>
<dbReference type="Proteomes" id="UP001501591">
    <property type="component" value="Unassembled WGS sequence"/>
</dbReference>
<reference evidence="3" key="1">
    <citation type="journal article" date="2019" name="Int. J. Syst. Evol. Microbiol.">
        <title>The Global Catalogue of Microorganisms (GCM) 10K type strain sequencing project: providing services to taxonomists for standard genome sequencing and annotation.</title>
        <authorList>
            <consortium name="The Broad Institute Genomics Platform"/>
            <consortium name="The Broad Institute Genome Sequencing Center for Infectious Disease"/>
            <person name="Wu L."/>
            <person name="Ma J."/>
        </authorList>
    </citation>
    <scope>NUCLEOTIDE SEQUENCE [LARGE SCALE GENOMIC DNA]</scope>
    <source>
        <strain evidence="3">JCM 17024</strain>
    </source>
</reference>
<keyword evidence="3" id="KW-1185">Reference proteome</keyword>
<gene>
    <name evidence="2" type="ORF">GCM10022383_26100</name>
</gene>
<organism evidence="2 3">
    <name type="scientific">Microbacterium soli</name>
    <dbReference type="NCBI Taxonomy" id="446075"/>
    <lineage>
        <taxon>Bacteria</taxon>
        <taxon>Bacillati</taxon>
        <taxon>Actinomycetota</taxon>
        <taxon>Actinomycetes</taxon>
        <taxon>Micrococcales</taxon>
        <taxon>Microbacteriaceae</taxon>
        <taxon>Microbacterium</taxon>
    </lineage>
</organism>
<evidence type="ECO:0000313" key="2">
    <source>
        <dbReference type="EMBL" id="GAA3947057.1"/>
    </source>
</evidence>